<dbReference type="eggNOG" id="COG0451">
    <property type="taxonomic scope" value="Bacteria"/>
</dbReference>
<dbReference type="Gene3D" id="3.40.50.720">
    <property type="entry name" value="NAD(P)-binding Rossmann-like Domain"/>
    <property type="match status" value="1"/>
</dbReference>
<name>F5XKT5_MICPN</name>
<dbReference type="STRING" id="1032480.MLP_06090"/>
<evidence type="ECO:0000256" key="1">
    <source>
        <dbReference type="ARBA" id="ARBA00023002"/>
    </source>
</evidence>
<proteinExistence type="inferred from homology"/>
<dbReference type="InterPro" id="IPR036291">
    <property type="entry name" value="NAD(P)-bd_dom_sf"/>
</dbReference>
<keyword evidence="1" id="KW-0560">Oxidoreductase</keyword>
<dbReference type="SUPFAM" id="SSF51735">
    <property type="entry name" value="NAD(P)-binding Rossmann-fold domains"/>
    <property type="match status" value="1"/>
</dbReference>
<feature type="domain" description="NAD-dependent epimerase/dehydratase" evidence="3">
    <location>
        <begin position="20"/>
        <end position="201"/>
    </location>
</feature>
<dbReference type="EMBL" id="AP012204">
    <property type="protein sequence ID" value="BAK33623.1"/>
    <property type="molecule type" value="Genomic_DNA"/>
</dbReference>
<keyword evidence="5" id="KW-1185">Reference proteome</keyword>
<dbReference type="PANTHER" id="PTHR10366:SF564">
    <property type="entry name" value="STEROL-4-ALPHA-CARBOXYLATE 3-DEHYDROGENASE, DECARBOXYLATING"/>
    <property type="match status" value="1"/>
</dbReference>
<evidence type="ECO:0000256" key="2">
    <source>
        <dbReference type="ARBA" id="ARBA00023445"/>
    </source>
</evidence>
<evidence type="ECO:0000313" key="5">
    <source>
        <dbReference type="Proteomes" id="UP000007947"/>
    </source>
</evidence>
<organism evidence="4 5">
    <name type="scientific">Microlunatus phosphovorus (strain ATCC 700054 / DSM 10555 / JCM 9379 / NBRC 101784 / NCIMB 13414 / VKM Ac-1990 / NM-1)</name>
    <dbReference type="NCBI Taxonomy" id="1032480"/>
    <lineage>
        <taxon>Bacteria</taxon>
        <taxon>Bacillati</taxon>
        <taxon>Actinomycetota</taxon>
        <taxon>Actinomycetes</taxon>
        <taxon>Propionibacteriales</taxon>
        <taxon>Propionibacteriaceae</taxon>
        <taxon>Microlunatus</taxon>
    </lineage>
</organism>
<evidence type="ECO:0000259" key="3">
    <source>
        <dbReference type="Pfam" id="PF01370"/>
    </source>
</evidence>
<dbReference type="CDD" id="cd08946">
    <property type="entry name" value="SDR_e"/>
    <property type="match status" value="1"/>
</dbReference>
<dbReference type="KEGG" id="mph:MLP_06090"/>
<evidence type="ECO:0000313" key="4">
    <source>
        <dbReference type="EMBL" id="BAK33623.1"/>
    </source>
</evidence>
<dbReference type="PANTHER" id="PTHR10366">
    <property type="entry name" value="NAD DEPENDENT EPIMERASE/DEHYDRATASE"/>
    <property type="match status" value="1"/>
</dbReference>
<comment type="similarity">
    <text evidence="2">Belongs to the NAD(P)-dependent epimerase/dehydratase family. Dihydroflavonol-4-reductase subfamily.</text>
</comment>
<dbReference type="InterPro" id="IPR001509">
    <property type="entry name" value="Epimerase_deHydtase"/>
</dbReference>
<accession>F5XKT5</accession>
<protein>
    <recommendedName>
        <fullName evidence="3">NAD-dependent epimerase/dehydratase domain-containing protein</fullName>
    </recommendedName>
</protein>
<dbReference type="HOGENOM" id="CLU_053163_0_0_11"/>
<dbReference type="AlphaFoldDB" id="F5XKT5"/>
<dbReference type="Proteomes" id="UP000007947">
    <property type="component" value="Chromosome"/>
</dbReference>
<dbReference type="GO" id="GO:0016616">
    <property type="term" value="F:oxidoreductase activity, acting on the CH-OH group of donors, NAD or NADP as acceptor"/>
    <property type="evidence" value="ECO:0007669"/>
    <property type="project" value="TreeGrafter"/>
</dbReference>
<sequence length="275" mass="29362">MVEALEAADLVAVGLDVVDGADLTDTDTVRERVRGCASVVHLAAVDDEPVEADPLTPATTGDIDRVMATNVGGTSQLLALAAASGVERVVFMSSVDVLGCFMGQGKPEYLPIDDRHPVTPRSPYAWSKLAGEDLCAAFTRMTGTPTVCLRPPGVFNAETYTFVKAARAERAESEWLPIWEYGAFVDVRDLASAVVAALKVPGLSGHHRLLVCANDISSAAEDSLTLVGRLLPDVPVTGMERYAAQPFAALLDSSAAQRLLQWHPVHDWRRPSRGA</sequence>
<dbReference type="Pfam" id="PF01370">
    <property type="entry name" value="Epimerase"/>
    <property type="match status" value="1"/>
</dbReference>
<dbReference type="InterPro" id="IPR050425">
    <property type="entry name" value="NAD(P)_dehydrat-like"/>
</dbReference>
<reference evidence="4 5" key="1">
    <citation type="submission" date="2011-05" db="EMBL/GenBank/DDBJ databases">
        <title>Whole genome sequence of Microlunatus phosphovorus NM-1.</title>
        <authorList>
            <person name="Hosoyama A."/>
            <person name="Sasaki K."/>
            <person name="Harada T."/>
            <person name="Igarashi R."/>
            <person name="Kawakoshi A."/>
            <person name="Sasagawa M."/>
            <person name="Fukada J."/>
            <person name="Nakamura S."/>
            <person name="Katano Y."/>
            <person name="Hanada S."/>
            <person name="Kamagata Y."/>
            <person name="Nakamura N."/>
            <person name="Yamazaki S."/>
            <person name="Fujita N."/>
        </authorList>
    </citation>
    <scope>NUCLEOTIDE SEQUENCE [LARGE SCALE GENOMIC DNA]</scope>
    <source>
        <strain evidence="5">ATCC 700054 / DSM 10555 / JCM 9379 / NBRC 101784 / NCIMB 13414 / VKM Ac-1990 / NM-1</strain>
    </source>
</reference>
<gene>
    <name evidence="4" type="ordered locus">MLP_06090</name>
</gene>